<comment type="caution">
    <text evidence="2">The sequence shown here is derived from an EMBL/GenBank/DDBJ whole genome shotgun (WGS) entry which is preliminary data.</text>
</comment>
<dbReference type="EMBL" id="JASBNA010000007">
    <property type="protein sequence ID" value="KAK7690083.1"/>
    <property type="molecule type" value="Genomic_DNA"/>
</dbReference>
<sequence>MHATTLFAVLGLCAASLVNAIPVSHPFSHNAFAKRGGNAKAVFAHFMMGNAFPYTQQDFEDDVKLASASGIDAFALNIGTDSWQPDHVKMAYDAAAASGTGFKMFISFDMTVLPCGSPADAATLRNYVTQYVDHPAQFKYDGRAFASTFSGEKCSFGQGSPQDGWKSQFYSQLNGQTFFVPALFADPGSFSSWGGAMDGAFTWNAAWPISLTSSKVASILGSSGLGLGPLLGGALDTATKALAKFVGSNDQDDAAIGGLNGLTTSGAKAYMTSVSPWFYTHYGADSFNKNFVYYSDNHLYNSRWESIIQNRDKFDLVEILTWNDYGESHYIAPVKGAQPNSQAWVDGNPHDGWLDMTSYYATAFKTGKFPAITQDALYVWARPTATDANSGDPIGKPTNSDTMTDAMWAVVFSTAPGIVTLSSGNGASQDFQVQAGVSKLSLPLTPGSTLHATLKRNGQPVVDLQPKGFTLQNDPSIFDYNAFVAFAKAS</sequence>
<evidence type="ECO:0008006" key="4">
    <source>
        <dbReference type="Google" id="ProtNLM"/>
    </source>
</evidence>
<name>A0AAW0G8U6_9APHY</name>
<feature type="signal peptide" evidence="1">
    <location>
        <begin position="1"/>
        <end position="20"/>
    </location>
</feature>
<protein>
    <recommendedName>
        <fullName evidence="4">Glycoside hydrolase family 71 protein</fullName>
    </recommendedName>
</protein>
<gene>
    <name evidence="2" type="ORF">QCA50_006729</name>
</gene>
<dbReference type="AlphaFoldDB" id="A0AAW0G8U6"/>
<keyword evidence="3" id="KW-1185">Reference proteome</keyword>
<reference evidence="2 3" key="1">
    <citation type="submission" date="2022-09" db="EMBL/GenBank/DDBJ databases">
        <authorList>
            <person name="Palmer J.M."/>
        </authorList>
    </citation>
    <scope>NUCLEOTIDE SEQUENCE [LARGE SCALE GENOMIC DNA]</scope>
    <source>
        <strain evidence="2 3">DSM 7382</strain>
    </source>
</reference>
<dbReference type="GO" id="GO:0051118">
    <property type="term" value="F:glucan endo-1,3-alpha-glucosidase activity"/>
    <property type="evidence" value="ECO:0007669"/>
    <property type="project" value="InterPro"/>
</dbReference>
<organism evidence="2 3">
    <name type="scientific">Cerrena zonata</name>
    <dbReference type="NCBI Taxonomy" id="2478898"/>
    <lineage>
        <taxon>Eukaryota</taxon>
        <taxon>Fungi</taxon>
        <taxon>Dikarya</taxon>
        <taxon>Basidiomycota</taxon>
        <taxon>Agaricomycotina</taxon>
        <taxon>Agaricomycetes</taxon>
        <taxon>Polyporales</taxon>
        <taxon>Cerrenaceae</taxon>
        <taxon>Cerrena</taxon>
    </lineage>
</organism>
<dbReference type="Gene3D" id="3.20.20.80">
    <property type="entry name" value="Glycosidases"/>
    <property type="match status" value="1"/>
</dbReference>
<dbReference type="InterPro" id="IPR005197">
    <property type="entry name" value="Glyco_hydro_71"/>
</dbReference>
<keyword evidence="1" id="KW-0732">Signal</keyword>
<dbReference type="CDD" id="cd11577">
    <property type="entry name" value="GH71"/>
    <property type="match status" value="1"/>
</dbReference>
<proteinExistence type="predicted"/>
<dbReference type="Pfam" id="PF03659">
    <property type="entry name" value="Glyco_hydro_71"/>
    <property type="match status" value="1"/>
</dbReference>
<evidence type="ECO:0000256" key="1">
    <source>
        <dbReference type="SAM" id="SignalP"/>
    </source>
</evidence>
<evidence type="ECO:0000313" key="2">
    <source>
        <dbReference type="EMBL" id="KAK7690083.1"/>
    </source>
</evidence>
<feature type="chain" id="PRO_5043889197" description="Glycoside hydrolase family 71 protein" evidence="1">
    <location>
        <begin position="21"/>
        <end position="490"/>
    </location>
</feature>
<evidence type="ECO:0000313" key="3">
    <source>
        <dbReference type="Proteomes" id="UP001385951"/>
    </source>
</evidence>
<dbReference type="Proteomes" id="UP001385951">
    <property type="component" value="Unassembled WGS sequence"/>
</dbReference>
<accession>A0AAW0G8U6</accession>